<gene>
    <name evidence="2" type="ORF">BGZ96_010129</name>
</gene>
<dbReference type="Proteomes" id="UP001194696">
    <property type="component" value="Unassembled WGS sequence"/>
</dbReference>
<reference evidence="2 3" key="1">
    <citation type="journal article" date="2020" name="Fungal Divers.">
        <title>Resolving the Mortierellaceae phylogeny through synthesis of multi-gene phylogenetics and phylogenomics.</title>
        <authorList>
            <person name="Vandepol N."/>
            <person name="Liber J."/>
            <person name="Desiro A."/>
            <person name="Na H."/>
            <person name="Kennedy M."/>
            <person name="Barry K."/>
            <person name="Grigoriev I.V."/>
            <person name="Miller A.N."/>
            <person name="O'Donnell K."/>
            <person name="Stajich J.E."/>
            <person name="Bonito G."/>
        </authorList>
    </citation>
    <scope>NUCLEOTIDE SEQUENCE [LARGE SCALE GENOMIC DNA]</scope>
    <source>
        <strain evidence="2 3">AD045</strain>
    </source>
</reference>
<protein>
    <submittedName>
        <fullName evidence="2">Uncharacterized protein</fullName>
    </submittedName>
</protein>
<proteinExistence type="predicted"/>
<name>A0ABQ7JVB7_9FUNG</name>
<dbReference type="EMBL" id="JAAAIM010000645">
    <property type="protein sequence ID" value="KAG0285657.1"/>
    <property type="molecule type" value="Genomic_DNA"/>
</dbReference>
<feature type="region of interest" description="Disordered" evidence="1">
    <location>
        <begin position="1"/>
        <end position="50"/>
    </location>
</feature>
<keyword evidence="3" id="KW-1185">Reference proteome</keyword>
<feature type="compositionally biased region" description="Low complexity" evidence="1">
    <location>
        <begin position="19"/>
        <end position="30"/>
    </location>
</feature>
<feature type="compositionally biased region" description="Basic and acidic residues" evidence="1">
    <location>
        <begin position="286"/>
        <end position="297"/>
    </location>
</feature>
<feature type="compositionally biased region" description="Acidic residues" evidence="1">
    <location>
        <begin position="243"/>
        <end position="255"/>
    </location>
</feature>
<organism evidence="2 3">
    <name type="scientific">Linnemannia gamsii</name>
    <dbReference type="NCBI Taxonomy" id="64522"/>
    <lineage>
        <taxon>Eukaryota</taxon>
        <taxon>Fungi</taxon>
        <taxon>Fungi incertae sedis</taxon>
        <taxon>Mucoromycota</taxon>
        <taxon>Mortierellomycotina</taxon>
        <taxon>Mortierellomycetes</taxon>
        <taxon>Mortierellales</taxon>
        <taxon>Mortierellaceae</taxon>
        <taxon>Linnemannia</taxon>
    </lineage>
</organism>
<comment type="caution">
    <text evidence="2">The sequence shown here is derived from an EMBL/GenBank/DDBJ whole genome shotgun (WGS) entry which is preliminary data.</text>
</comment>
<evidence type="ECO:0000256" key="1">
    <source>
        <dbReference type="SAM" id="MobiDB-lite"/>
    </source>
</evidence>
<feature type="compositionally biased region" description="Polar residues" evidence="1">
    <location>
        <begin position="259"/>
        <end position="268"/>
    </location>
</feature>
<evidence type="ECO:0000313" key="3">
    <source>
        <dbReference type="Proteomes" id="UP001194696"/>
    </source>
</evidence>
<sequence>MAPPCASAKGKAKNRGLSVTTTNVTPATTNNKRKSAPIDPSIPPPPQKKVATVFSDDRERWLVKRLLDPAVYEPLQVSKSNPPLSNVNRKTKTQVHRELADEYNLHEEKRSGFVINGKSIKNKIGNIQSSFVNAHKLRYSSGFGSIPEVGWRKGVMASNKYYFDLEPKWGLAWSNGVSLSADSLNNLDDPVVADDPSRIRVTRLPDRGDDDMNGDEGWEVVREEVGGDTGESAIEDYLPHADDGDDYEEEEEEEERLVKNTQRQQCLKEQTPLITPAAPQVGQVDPEERSKSSEKSIKQQQDIRNALKDIRDAIDDIDDLGHYKIEAKKAVELRRLELNQQKQMAEIESSKAIKLAEINANKEVRLAAELAQSERYKVASQSQLQFYDLFCLVQQLAEMPRAKSPHPHRQAPPEEPNPPLSDYLPKK</sequence>
<feature type="region of interest" description="Disordered" evidence="1">
    <location>
        <begin position="400"/>
        <end position="427"/>
    </location>
</feature>
<evidence type="ECO:0000313" key="2">
    <source>
        <dbReference type="EMBL" id="KAG0285657.1"/>
    </source>
</evidence>
<feature type="region of interest" description="Disordered" evidence="1">
    <location>
        <begin position="224"/>
        <end position="299"/>
    </location>
</feature>
<accession>A0ABQ7JVB7</accession>